<dbReference type="InterPro" id="IPR008962">
    <property type="entry name" value="PapD-like_sf"/>
</dbReference>
<evidence type="ECO:0000256" key="5">
    <source>
        <dbReference type="ARBA" id="ARBA00023273"/>
    </source>
</evidence>
<reference evidence="8" key="1">
    <citation type="submission" date="2015-11" db="EMBL/GenBank/DDBJ databases">
        <title>De novo transcriptome assembly of four potential Pierce s Disease insect vectors from Arizona vineyards.</title>
        <authorList>
            <person name="Tassone E.E."/>
        </authorList>
    </citation>
    <scope>NUCLEOTIDE SEQUENCE</scope>
</reference>
<dbReference type="InterPro" id="IPR053879">
    <property type="entry name" value="HYDIN_VesB_CFA65-like_Ig"/>
</dbReference>
<dbReference type="PANTHER" id="PTHR45912:SF3">
    <property type="entry name" value="CILIA- AND FLAGELLA-ASSOCIATED PROTEIN 47"/>
    <property type="match status" value="1"/>
</dbReference>
<dbReference type="Gene3D" id="2.60.40.10">
    <property type="entry name" value="Immunoglobulins"/>
    <property type="match status" value="5"/>
</dbReference>
<comment type="subcellular location">
    <subcellularLocation>
        <location evidence="1">Cell projection</location>
        <location evidence="1">Cilium</location>
    </subcellularLocation>
    <subcellularLocation>
        <location evidence="2">Cytoplasm</location>
    </subcellularLocation>
</comment>
<evidence type="ECO:0000256" key="6">
    <source>
        <dbReference type="SAM" id="MobiDB-lite"/>
    </source>
</evidence>
<dbReference type="EMBL" id="GEBQ01031523">
    <property type="protein sequence ID" value="JAT08454.1"/>
    <property type="molecule type" value="Transcribed_RNA"/>
</dbReference>
<evidence type="ECO:0000313" key="8">
    <source>
        <dbReference type="EMBL" id="JAT08454.1"/>
    </source>
</evidence>
<evidence type="ECO:0000256" key="2">
    <source>
        <dbReference type="ARBA" id="ARBA00004496"/>
    </source>
</evidence>
<evidence type="ECO:0000256" key="1">
    <source>
        <dbReference type="ARBA" id="ARBA00004138"/>
    </source>
</evidence>
<keyword evidence="5" id="KW-0966">Cell projection</keyword>
<feature type="non-terminal residue" evidence="8">
    <location>
        <position position="1"/>
    </location>
</feature>
<dbReference type="GO" id="GO:0005929">
    <property type="term" value="C:cilium"/>
    <property type="evidence" value="ECO:0007669"/>
    <property type="project" value="UniProtKB-SubCell"/>
</dbReference>
<dbReference type="PANTHER" id="PTHR45912">
    <property type="entry name" value="CILIA- AND FLAGELLA-ASSOCIATED PROTEIN 47"/>
    <property type="match status" value="1"/>
</dbReference>
<sequence length="1406" mass="155734">VTRNDHALGLKIVRQMHYTCTKSGIVHSSLPVFVNDMCYHLPLEAYKGQAFVAISPTSINFGRVDIGTKPVEKRLTIRNASSCATKFLVDLGRNDLDLQVTPLKGWIRPHSTVILGLQLIPLHVGELSSEIWITTDLSQTRIQVAVEACKRSLMALHPNSTSDFTLVEFPTTFYGCSRYQTLVIYNMAASSTAFVVLADFGNKQLIPIREVHKGSNKAIQMFHVNPEEGRIRPFEGRIFTIWFQPLAPEKCTTGWKYESVEEVNDYLCAIRIQRIPVNEFGIEGAQTNAEEDLDSNPNQRSVTSSKKSSIPDLDLLMGEGKTTARVIPVFTEISVLLCLYGEAEWARLSVVPDTLHFSTVSVNSRENKVLHITNTSSQTLAFRYSKIPFFEVSPSFQKIAPKATFDVSVTYCARNLGVMEKKIVFEILAQSDSTNGKIFQVVNHLNVKIFGKVKSQTKIPESKFNPGITSMTTQKVGFLTEKITPLSKVEKPVCAMGAVTKHGYTWLGTDATIAFPNDRSLTQRSKSTDHTAKTMFKGLSRYVPPVDESVTYTADKMLQKRINEKQILNYIQGTAAVSVSKGDCCIMRHRQPPSETVLPLQLMERENSNPQDVFVSLTFTQLYRIRVIPTIIQFGSLTTKKICSQLLTIENKNDFEISAKILPLNSGVQLQTLDTFIVPAQSETKVPLNFYREVLGRYSGTITCVINGFHSFDIAVVAEVVPKSLNVSPDHVEYKLPDAPFAKTFMPLAIFNPLNTAVSFTWSIAEGSPFKVEPLFGVTPKKGTVWCAAYFEPDSPNYKLHPVDLFVENVLCHKFKCGVTMSKPVVYFLEPSLNIGFLPLNLATTRRFTVFNQDYCDTMFTVLNKEPVKGIMVEPPHGTIKGRSCFTLALEIKVAEEGPVEFVVYMTIQNSVTIEMKVSGIAVYSQVEITPKFISLTRVPCNSVTRTNLTAENLSKARVEVGFNMEEYLQFKVSLSKRHHEPGLGSGSFGLEPGATQKFYLHFIPEHLTSYDFYLPVVVNGLSGLRNSTLKEFEMHSKKIKSMYRKASLAEPSSNQSSSRKMMTIPSQKPAMSHLVLVEVGVLKPLLTFSDTALSFTSTSQSESLTITNTCDEPLNITFRCDESQIANPAFTFKISNGVSVRERGSLRSSLNPGEEIKLVAKFVATGIGHYFTDLVVFVQAPEHNMIYNCLRLSGTISPFCVIRAAADTLYFPPVPLGVDFIYSFRLFVDAQKYDNETKVVGDVAGSHADKFTVEFVNGSVVAAHSKATLLVRVTFKSPVPVSVTQQVTFSSATSLDYNLRITASADNCLLTTHAFAKSHTSSDTTWEADNGDGGSGDDDDEEEGEGTIHDTTKTSLQATNTFIVQPVTKQPLLVNKPSGDKPEEESSSDSSSLSILSSLGSAEPR</sequence>
<evidence type="ECO:0000259" key="7">
    <source>
        <dbReference type="Pfam" id="PF22544"/>
    </source>
</evidence>
<evidence type="ECO:0000256" key="3">
    <source>
        <dbReference type="ARBA" id="ARBA00022490"/>
    </source>
</evidence>
<dbReference type="SUPFAM" id="SSF49354">
    <property type="entry name" value="PapD-like"/>
    <property type="match status" value="1"/>
</dbReference>
<proteinExistence type="predicted"/>
<dbReference type="GO" id="GO:0060271">
    <property type="term" value="P:cilium assembly"/>
    <property type="evidence" value="ECO:0007669"/>
    <property type="project" value="TreeGrafter"/>
</dbReference>
<dbReference type="InterPro" id="IPR013783">
    <property type="entry name" value="Ig-like_fold"/>
</dbReference>
<feature type="compositionally biased region" description="Acidic residues" evidence="6">
    <location>
        <begin position="1336"/>
        <end position="1346"/>
    </location>
</feature>
<evidence type="ECO:0000256" key="4">
    <source>
        <dbReference type="ARBA" id="ARBA00023069"/>
    </source>
</evidence>
<feature type="non-terminal residue" evidence="8">
    <location>
        <position position="1406"/>
    </location>
</feature>
<feature type="region of interest" description="Disordered" evidence="6">
    <location>
        <begin position="1321"/>
        <end position="1406"/>
    </location>
</feature>
<dbReference type="Pfam" id="PF22544">
    <property type="entry name" value="HYDIN_VesB_CFA65-like_Ig"/>
    <property type="match status" value="1"/>
</dbReference>
<organism evidence="8">
    <name type="scientific">Graphocephala atropunctata</name>
    <dbReference type="NCBI Taxonomy" id="36148"/>
    <lineage>
        <taxon>Eukaryota</taxon>
        <taxon>Metazoa</taxon>
        <taxon>Ecdysozoa</taxon>
        <taxon>Arthropoda</taxon>
        <taxon>Hexapoda</taxon>
        <taxon>Insecta</taxon>
        <taxon>Pterygota</taxon>
        <taxon>Neoptera</taxon>
        <taxon>Paraneoptera</taxon>
        <taxon>Hemiptera</taxon>
        <taxon>Auchenorrhyncha</taxon>
        <taxon>Membracoidea</taxon>
        <taxon>Cicadellidae</taxon>
        <taxon>Cicadellinae</taxon>
        <taxon>Cicadellini</taxon>
        <taxon>Graphocephala</taxon>
    </lineage>
</organism>
<feature type="domain" description="HYDIN/VesB/CFA65-like Ig-like" evidence="7">
    <location>
        <begin position="347"/>
        <end position="432"/>
    </location>
</feature>
<dbReference type="GO" id="GO:0005737">
    <property type="term" value="C:cytoplasm"/>
    <property type="evidence" value="ECO:0007669"/>
    <property type="project" value="UniProtKB-SubCell"/>
</dbReference>
<protein>
    <recommendedName>
        <fullName evidence="7">HYDIN/VesB/CFA65-like Ig-like domain-containing protein</fullName>
    </recommendedName>
</protein>
<feature type="compositionally biased region" description="Low complexity" evidence="6">
    <location>
        <begin position="1389"/>
        <end position="1406"/>
    </location>
</feature>
<feature type="compositionally biased region" description="Polar residues" evidence="6">
    <location>
        <begin position="1354"/>
        <end position="1364"/>
    </location>
</feature>
<name>A0A1B6KB97_9HEMI</name>
<keyword evidence="3" id="KW-0963">Cytoplasm</keyword>
<accession>A0A1B6KB97</accession>
<gene>
    <name evidence="8" type="ORF">g.16868</name>
</gene>
<keyword evidence="4" id="KW-0969">Cilium</keyword>